<dbReference type="InterPro" id="IPR036869">
    <property type="entry name" value="J_dom_sf"/>
</dbReference>
<dbReference type="GO" id="GO:0006457">
    <property type="term" value="P:protein folding"/>
    <property type="evidence" value="ECO:0007669"/>
    <property type="project" value="InterPro"/>
</dbReference>
<dbReference type="InterPro" id="IPR008971">
    <property type="entry name" value="HSP40/DnaJ_pept-bd"/>
</dbReference>
<dbReference type="FunFam" id="2.60.260.20:FF:000003">
    <property type="entry name" value="DnaJ subfamily A member 2"/>
    <property type="match status" value="1"/>
</dbReference>
<dbReference type="GO" id="GO:0009408">
    <property type="term" value="P:response to heat"/>
    <property type="evidence" value="ECO:0007669"/>
    <property type="project" value="InterPro"/>
</dbReference>
<dbReference type="PROSITE" id="PS00636">
    <property type="entry name" value="DNAJ_1"/>
    <property type="match status" value="1"/>
</dbReference>
<dbReference type="CDD" id="cd10719">
    <property type="entry name" value="DnaJ_zf"/>
    <property type="match status" value="1"/>
</dbReference>
<proteinExistence type="inferred from homology"/>
<dbReference type="SMART" id="SM00271">
    <property type="entry name" value="DnaJ"/>
    <property type="match status" value="1"/>
</dbReference>
<dbReference type="CDD" id="cd06257">
    <property type="entry name" value="DnaJ"/>
    <property type="match status" value="1"/>
</dbReference>
<dbReference type="CDD" id="cd10747">
    <property type="entry name" value="DnaJ_C"/>
    <property type="match status" value="1"/>
</dbReference>
<dbReference type="GO" id="GO:0005524">
    <property type="term" value="F:ATP binding"/>
    <property type="evidence" value="ECO:0007669"/>
    <property type="project" value="InterPro"/>
</dbReference>
<evidence type="ECO:0000256" key="6">
    <source>
        <dbReference type="SAM" id="MobiDB-lite"/>
    </source>
</evidence>
<evidence type="ECO:0000313" key="9">
    <source>
        <dbReference type="EMBL" id="CAD8661781.1"/>
    </source>
</evidence>
<dbReference type="Gene3D" id="1.10.287.110">
    <property type="entry name" value="DnaJ domain"/>
    <property type="match status" value="1"/>
</dbReference>
<feature type="domain" description="CR-type" evidence="8">
    <location>
        <begin position="147"/>
        <end position="232"/>
    </location>
</feature>
<dbReference type="FunFam" id="1.10.287.110:FF:000041">
    <property type="entry name" value="Chaperone protein DNAj, putative"/>
    <property type="match status" value="1"/>
</dbReference>
<dbReference type="SUPFAM" id="SSF57938">
    <property type="entry name" value="DnaJ/Hsp40 cysteine-rich domain"/>
    <property type="match status" value="1"/>
</dbReference>
<dbReference type="GO" id="GO:0008270">
    <property type="term" value="F:zinc ion binding"/>
    <property type="evidence" value="ECO:0007669"/>
    <property type="project" value="UniProtKB-KW"/>
</dbReference>
<dbReference type="InterPro" id="IPR012724">
    <property type="entry name" value="DnaJ"/>
</dbReference>
<name>A0A7S0N6Q5_9CRYP</name>
<dbReference type="Gene3D" id="2.10.230.10">
    <property type="entry name" value="Heat shock protein DnaJ, cysteine-rich domain"/>
    <property type="match status" value="1"/>
</dbReference>
<dbReference type="InterPro" id="IPR001623">
    <property type="entry name" value="DnaJ_domain"/>
</dbReference>
<dbReference type="PANTHER" id="PTHR43888">
    <property type="entry name" value="DNAJ-LIKE-2, ISOFORM A-RELATED"/>
    <property type="match status" value="1"/>
</dbReference>
<dbReference type="PROSITE" id="PS50076">
    <property type="entry name" value="DNAJ_2"/>
    <property type="match status" value="1"/>
</dbReference>
<evidence type="ECO:0000259" key="8">
    <source>
        <dbReference type="PROSITE" id="PS51188"/>
    </source>
</evidence>
<evidence type="ECO:0000259" key="7">
    <source>
        <dbReference type="PROSITE" id="PS50076"/>
    </source>
</evidence>
<reference evidence="9" key="1">
    <citation type="submission" date="2021-01" db="EMBL/GenBank/DDBJ databases">
        <authorList>
            <person name="Corre E."/>
            <person name="Pelletier E."/>
            <person name="Niang G."/>
            <person name="Scheremetjew M."/>
            <person name="Finn R."/>
            <person name="Kale V."/>
            <person name="Holt S."/>
            <person name="Cochrane G."/>
            <person name="Meng A."/>
            <person name="Brown T."/>
            <person name="Cohen L."/>
        </authorList>
    </citation>
    <scope>NUCLEOTIDE SEQUENCE</scope>
    <source>
        <strain evidence="9">CCAP979/52</strain>
    </source>
</reference>
<evidence type="ECO:0000256" key="3">
    <source>
        <dbReference type="ARBA" id="ARBA00022771"/>
    </source>
</evidence>
<dbReference type="SUPFAM" id="SSF49493">
    <property type="entry name" value="HSP40/DnaJ peptide-binding domain"/>
    <property type="match status" value="2"/>
</dbReference>
<protein>
    <submittedName>
        <fullName evidence="9">Uncharacterized protein</fullName>
    </submittedName>
</protein>
<gene>
    <name evidence="9" type="ORF">CCUR1050_LOCUS32429</name>
</gene>
<dbReference type="InterPro" id="IPR036410">
    <property type="entry name" value="HSP_DnaJ_Cys-rich_dom_sf"/>
</dbReference>
<dbReference type="PROSITE" id="PS51188">
    <property type="entry name" value="ZF_CR"/>
    <property type="match status" value="1"/>
</dbReference>
<feature type="zinc finger region" description="CR-type" evidence="5">
    <location>
        <begin position="147"/>
        <end position="232"/>
    </location>
</feature>
<dbReference type="PRINTS" id="PR00625">
    <property type="entry name" value="JDOMAIN"/>
</dbReference>
<keyword evidence="1 5" id="KW-0479">Metal-binding</keyword>
<evidence type="ECO:0000256" key="4">
    <source>
        <dbReference type="ARBA" id="ARBA00022833"/>
    </source>
</evidence>
<feature type="region of interest" description="Disordered" evidence="6">
    <location>
        <begin position="388"/>
        <end position="431"/>
    </location>
</feature>
<evidence type="ECO:0000256" key="2">
    <source>
        <dbReference type="ARBA" id="ARBA00022737"/>
    </source>
</evidence>
<dbReference type="GO" id="GO:0051082">
    <property type="term" value="F:unfolded protein binding"/>
    <property type="evidence" value="ECO:0007669"/>
    <property type="project" value="InterPro"/>
</dbReference>
<dbReference type="SUPFAM" id="SSF46565">
    <property type="entry name" value="Chaperone J-domain"/>
    <property type="match status" value="1"/>
</dbReference>
<keyword evidence="3 5" id="KW-0863">Zinc-finger</keyword>
<keyword evidence="2" id="KW-0677">Repeat</keyword>
<dbReference type="Pfam" id="PF00226">
    <property type="entry name" value="DnaJ"/>
    <property type="match status" value="1"/>
</dbReference>
<dbReference type="InterPro" id="IPR018253">
    <property type="entry name" value="DnaJ_domain_CS"/>
</dbReference>
<dbReference type="InterPro" id="IPR001305">
    <property type="entry name" value="HSP_DnaJ_Cys-rich_dom"/>
</dbReference>
<dbReference type="EMBL" id="HBEZ01059124">
    <property type="protein sequence ID" value="CAD8661781.1"/>
    <property type="molecule type" value="Transcribed_RNA"/>
</dbReference>
<dbReference type="FunFam" id="2.10.230.10:FF:000001">
    <property type="entry name" value="DnaJ subfamily A member 2"/>
    <property type="match status" value="1"/>
</dbReference>
<dbReference type="Pfam" id="PF01556">
    <property type="entry name" value="DnaJ_C"/>
    <property type="match status" value="1"/>
</dbReference>
<dbReference type="AlphaFoldDB" id="A0A7S0N6Q5"/>
<dbReference type="Pfam" id="PF00684">
    <property type="entry name" value="DnaJ_CXXCXGXG"/>
    <property type="match status" value="1"/>
</dbReference>
<evidence type="ECO:0000256" key="5">
    <source>
        <dbReference type="PROSITE-ProRule" id="PRU00546"/>
    </source>
</evidence>
<dbReference type="InterPro" id="IPR002939">
    <property type="entry name" value="DnaJ_C"/>
</dbReference>
<keyword evidence="4 5" id="KW-0862">Zinc</keyword>
<sequence>MFFGGFPGGGYGDFPGGMPGRGGRQAAVDTQSLYTALGVEKNASQDDVKKAYRKMAIKHHPDKGGDEATFKEITKAYEILSDETKRQLYDQGGEEAVEGGGGGGMSDAHDIFSAFFGGGGRRKPSGPKKGEDLIHPIPIALEHLYNGKLMKLALTRNIICSTCNGSGSKTAGANTTCDSCDGNGIKLVTRQIGPGMIQQMQVRCSQCEGSGTSIKPKDRCTQCSGKKVVQEKKVLEVQIDKGMQDKQKIVFQGEADQAPGTVPGDVVFVLQCKKHAKFLRKGDDLLMEHKVKLVEALCGAEFVVKHLDDRNIVVRTQPGILIRPGDVKAVDDEGMPMHKNPFVKGKLYIKFDIDFPENGMLSSEARSLLVQALPAAPVPQSFPDAEEVTMQDADIANLGRNNRGGRGGAHDEDEDDDEEGRGGQRVQCAQQ</sequence>
<organism evidence="9">
    <name type="scientific">Cryptomonas curvata</name>
    <dbReference type="NCBI Taxonomy" id="233186"/>
    <lineage>
        <taxon>Eukaryota</taxon>
        <taxon>Cryptophyceae</taxon>
        <taxon>Cryptomonadales</taxon>
        <taxon>Cryptomonadaceae</taxon>
        <taxon>Cryptomonas</taxon>
    </lineage>
</organism>
<dbReference type="InterPro" id="IPR044713">
    <property type="entry name" value="DNJA1/2-like"/>
</dbReference>
<feature type="domain" description="J" evidence="7">
    <location>
        <begin position="32"/>
        <end position="93"/>
    </location>
</feature>
<dbReference type="GO" id="GO:0030544">
    <property type="term" value="F:Hsp70 protein binding"/>
    <property type="evidence" value="ECO:0007669"/>
    <property type="project" value="InterPro"/>
</dbReference>
<evidence type="ECO:0000256" key="1">
    <source>
        <dbReference type="ARBA" id="ARBA00022723"/>
    </source>
</evidence>
<accession>A0A7S0N6Q5</accession>
<dbReference type="HAMAP" id="MF_01152">
    <property type="entry name" value="DnaJ"/>
    <property type="match status" value="1"/>
</dbReference>
<dbReference type="Gene3D" id="2.60.260.20">
    <property type="entry name" value="Urease metallochaperone UreE, N-terminal domain"/>
    <property type="match status" value="2"/>
</dbReference>